<evidence type="ECO:0000313" key="2">
    <source>
        <dbReference type="EMBL" id="QDL12084.1"/>
    </source>
</evidence>
<keyword evidence="1" id="KW-1133">Transmembrane helix</keyword>
<gene>
    <name evidence="2" type="ORF">DP114_03480</name>
</gene>
<feature type="transmembrane region" description="Helical" evidence="1">
    <location>
        <begin position="109"/>
        <end position="129"/>
    </location>
</feature>
<proteinExistence type="predicted"/>
<dbReference type="EMBL" id="CP030118">
    <property type="protein sequence ID" value="QDL12084.1"/>
    <property type="molecule type" value="Genomic_DNA"/>
</dbReference>
<accession>A0A856MPH1</accession>
<sequence>MNNELWFRPFVWMDYRLAVLFAVIIPIILLIWAYVEKAEGIQRLLTIYWRVASLLTITVYLMIAGFGVSFISGLIGLILIPISLWFWVDLNDEIEYQSNGPLKLLFTSWRWATTVYCILSAIAFIPFVGCGFSSSPIATPYCRVWLEAPLLFKDYFHPNSKPAFLGFLGIVGLIIYVLYLSYFVVVKLGKQGRSATPQ</sequence>
<dbReference type="KEGG" id="bsen:DP114_03480"/>
<keyword evidence="1" id="KW-0812">Transmembrane</keyword>
<feature type="transmembrane region" description="Helical" evidence="1">
    <location>
        <begin position="47"/>
        <end position="64"/>
    </location>
</feature>
<dbReference type="Pfam" id="PF11375">
    <property type="entry name" value="DUF3177"/>
    <property type="match status" value="1"/>
</dbReference>
<organism evidence="2 3">
    <name type="scientific">Brasilonema sennae CENA114</name>
    <dbReference type="NCBI Taxonomy" id="415709"/>
    <lineage>
        <taxon>Bacteria</taxon>
        <taxon>Bacillati</taxon>
        <taxon>Cyanobacteriota</taxon>
        <taxon>Cyanophyceae</taxon>
        <taxon>Nostocales</taxon>
        <taxon>Scytonemataceae</taxon>
        <taxon>Brasilonema</taxon>
        <taxon>Bromeliae group (in: Brasilonema)</taxon>
    </lineage>
</organism>
<protein>
    <submittedName>
        <fullName evidence="2">DUF3177 domain-containing protein</fullName>
    </submittedName>
</protein>
<keyword evidence="1" id="KW-0472">Membrane</keyword>
<evidence type="ECO:0000256" key="1">
    <source>
        <dbReference type="SAM" id="Phobius"/>
    </source>
</evidence>
<name>A0A856MPH1_9CYAN</name>
<dbReference type="RefSeq" id="WP_171975460.1">
    <property type="nucleotide sequence ID" value="NZ_CAWOXK010000001.1"/>
</dbReference>
<feature type="transmembrane region" description="Helical" evidence="1">
    <location>
        <begin position="70"/>
        <end position="88"/>
    </location>
</feature>
<reference evidence="2 3" key="1">
    <citation type="submission" date="2018-06" db="EMBL/GenBank/DDBJ databases">
        <title>Comparative genomics of Brasilonema spp. strains.</title>
        <authorList>
            <person name="Alvarenga D.O."/>
            <person name="Fiore M.F."/>
            <person name="Varani A.M."/>
        </authorList>
    </citation>
    <scope>NUCLEOTIDE SEQUENCE [LARGE SCALE GENOMIC DNA]</scope>
    <source>
        <strain evidence="2 3">CENA114</strain>
    </source>
</reference>
<keyword evidence="3" id="KW-1185">Reference proteome</keyword>
<evidence type="ECO:0000313" key="3">
    <source>
        <dbReference type="Proteomes" id="UP000503129"/>
    </source>
</evidence>
<feature type="transmembrane region" description="Helical" evidence="1">
    <location>
        <begin position="15"/>
        <end position="35"/>
    </location>
</feature>
<dbReference type="InterPro" id="IPR021515">
    <property type="entry name" value="DUF3177"/>
</dbReference>
<feature type="transmembrane region" description="Helical" evidence="1">
    <location>
        <begin position="163"/>
        <end position="185"/>
    </location>
</feature>
<dbReference type="Proteomes" id="UP000503129">
    <property type="component" value="Chromosome"/>
</dbReference>
<dbReference type="AlphaFoldDB" id="A0A856MPH1"/>